<name>A0A2M8R672_9BRAD</name>
<dbReference type="EMBL" id="PGVG01000017">
    <property type="protein sequence ID" value="PJG53318.1"/>
    <property type="molecule type" value="Genomic_DNA"/>
</dbReference>
<feature type="region of interest" description="Disordered" evidence="1">
    <location>
        <begin position="1"/>
        <end position="29"/>
    </location>
</feature>
<protein>
    <submittedName>
        <fullName evidence="2">Uncharacterized protein</fullName>
    </submittedName>
</protein>
<dbReference type="Proteomes" id="UP000231194">
    <property type="component" value="Unassembled WGS sequence"/>
</dbReference>
<reference evidence="2 3" key="1">
    <citation type="submission" date="2017-11" db="EMBL/GenBank/DDBJ databases">
        <title>Bradyrhizobium forestalis sp. nov., an efficient nitrogen-fixing bacterium isolated from nodules of forest legume species in the Amazon.</title>
        <authorList>
            <person name="Costa E.M."/>
            <person name="Guimaraes A."/>
            <person name="Carvalho T.S."/>
            <person name="Rodrigues T.L."/>
            <person name="Ribeiro P.R.A."/>
            <person name="Lebbe L."/>
            <person name="Willems A."/>
            <person name="Moreira F.M.S."/>
        </authorList>
    </citation>
    <scope>NUCLEOTIDE SEQUENCE [LARGE SCALE GENOMIC DNA]</scope>
    <source>
        <strain evidence="2 3">INPA54B</strain>
    </source>
</reference>
<evidence type="ECO:0000256" key="1">
    <source>
        <dbReference type="SAM" id="MobiDB-lite"/>
    </source>
</evidence>
<evidence type="ECO:0000313" key="3">
    <source>
        <dbReference type="Proteomes" id="UP000231194"/>
    </source>
</evidence>
<evidence type="ECO:0000313" key="2">
    <source>
        <dbReference type="EMBL" id="PJG53318.1"/>
    </source>
</evidence>
<accession>A0A2M8R672</accession>
<gene>
    <name evidence="2" type="ORF">CVM73_20625</name>
</gene>
<comment type="caution">
    <text evidence="2">The sequence shown here is derived from an EMBL/GenBank/DDBJ whole genome shotgun (WGS) entry which is preliminary data.</text>
</comment>
<keyword evidence="3" id="KW-1185">Reference proteome</keyword>
<sequence length="68" mass="7089">MEASAPTPLSCPGRSAASPRRCAAEPGPMSPHCTVSPAGYRLGPHPDECGEIASVRQKILCRRFSAAP</sequence>
<dbReference type="AlphaFoldDB" id="A0A2M8R672"/>
<proteinExistence type="predicted"/>
<organism evidence="2 3">
    <name type="scientific">Bradyrhizobium forestalis</name>
    <dbReference type="NCBI Taxonomy" id="1419263"/>
    <lineage>
        <taxon>Bacteria</taxon>
        <taxon>Pseudomonadati</taxon>
        <taxon>Pseudomonadota</taxon>
        <taxon>Alphaproteobacteria</taxon>
        <taxon>Hyphomicrobiales</taxon>
        <taxon>Nitrobacteraceae</taxon>
        <taxon>Bradyrhizobium</taxon>
    </lineage>
</organism>